<dbReference type="SUPFAM" id="SSF81585">
    <property type="entry name" value="PsbU/PolX domain-like"/>
    <property type="match status" value="1"/>
</dbReference>
<dbReference type="Proteomes" id="UP000186391">
    <property type="component" value="Unassembled WGS sequence"/>
</dbReference>
<accession>A0A1U7H1K6</accession>
<evidence type="ECO:0000313" key="3">
    <source>
        <dbReference type="Proteomes" id="UP000186391"/>
    </source>
</evidence>
<name>A0A1U7H1K6_9CYAN</name>
<proteinExistence type="predicted"/>
<gene>
    <name evidence="2" type="ORF">NIES592_08110</name>
</gene>
<evidence type="ECO:0000256" key="1">
    <source>
        <dbReference type="SAM" id="MobiDB-lite"/>
    </source>
</evidence>
<keyword evidence="3" id="KW-1185">Reference proteome</keyword>
<comment type="caution">
    <text evidence="2">The sequence shown here is derived from an EMBL/GenBank/DDBJ whole genome shotgun (WGS) entry which is preliminary data.</text>
</comment>
<dbReference type="EMBL" id="MRCA01000003">
    <property type="protein sequence ID" value="OKH14831.1"/>
    <property type="molecule type" value="Genomic_DNA"/>
</dbReference>
<sequence>MATFVPEGMENDYLAKGYRTTPPKQPLPVPAINQQPQNQQTSTNDGDEDKDETPGVVKINSTTLKELTERFGLSTAQAKELREGRPYATVEDLIAKISDIDWVSLSPQISFE</sequence>
<dbReference type="AlphaFoldDB" id="A0A1U7H1K6"/>
<reference evidence="2 3" key="1">
    <citation type="submission" date="2016-11" db="EMBL/GenBank/DDBJ databases">
        <title>Draft Genome Sequences of Nine Cyanobacterial Strains from Diverse Habitats.</title>
        <authorList>
            <person name="Zhu T."/>
            <person name="Hou S."/>
            <person name="Lu X."/>
            <person name="Hess W.R."/>
        </authorList>
    </citation>
    <scope>NUCLEOTIDE SEQUENCE [LARGE SCALE GENOMIC DNA]</scope>
    <source>
        <strain evidence="2 3">NIES-592</strain>
    </source>
</reference>
<feature type="region of interest" description="Disordered" evidence="1">
    <location>
        <begin position="1"/>
        <end position="56"/>
    </location>
</feature>
<evidence type="ECO:0000313" key="2">
    <source>
        <dbReference type="EMBL" id="OKH14831.1"/>
    </source>
</evidence>
<organism evidence="2 3">
    <name type="scientific">Fischerella major NIES-592</name>
    <dbReference type="NCBI Taxonomy" id="210994"/>
    <lineage>
        <taxon>Bacteria</taxon>
        <taxon>Bacillati</taxon>
        <taxon>Cyanobacteriota</taxon>
        <taxon>Cyanophyceae</taxon>
        <taxon>Nostocales</taxon>
        <taxon>Hapalosiphonaceae</taxon>
        <taxon>Fischerella</taxon>
    </lineage>
</organism>
<protein>
    <submittedName>
        <fullName evidence="2">Uncharacterized protein</fullName>
    </submittedName>
</protein>